<dbReference type="AlphaFoldDB" id="A0A4Y2ILE6"/>
<reference evidence="1 2" key="1">
    <citation type="journal article" date="2019" name="Sci. Rep.">
        <title>Orb-weaving spider Araneus ventricosus genome elucidates the spidroin gene catalogue.</title>
        <authorList>
            <person name="Kono N."/>
            <person name="Nakamura H."/>
            <person name="Ohtoshi R."/>
            <person name="Moran D.A.P."/>
            <person name="Shinohara A."/>
            <person name="Yoshida Y."/>
            <person name="Fujiwara M."/>
            <person name="Mori M."/>
            <person name="Tomita M."/>
            <person name="Arakawa K."/>
        </authorList>
    </citation>
    <scope>NUCLEOTIDE SEQUENCE [LARGE SCALE GENOMIC DNA]</scope>
</reference>
<comment type="caution">
    <text evidence="1">The sequence shown here is derived from an EMBL/GenBank/DDBJ whole genome shotgun (WGS) entry which is preliminary data.</text>
</comment>
<gene>
    <name evidence="1" type="ORF">AVEN_2948_1</name>
</gene>
<proteinExistence type="predicted"/>
<accession>A0A4Y2ILE6</accession>
<dbReference type="OrthoDB" id="5869984at2759"/>
<evidence type="ECO:0000313" key="1">
    <source>
        <dbReference type="EMBL" id="GBM78420.1"/>
    </source>
</evidence>
<name>A0A4Y2ILE6_ARAVE</name>
<sequence length="129" mass="14665">MVESCFDEEFLKAWNRCPASSSANDAKTRLENLILFLKGEVEGEERISSAMSGFGLTKEENVKMPRKKKYYLETQWGKIPTASSKAPEIKKPKCIFYDGNHASSDSFNAQKLTLEKKQKIVRDKNCCFA</sequence>
<keyword evidence="2" id="KW-1185">Reference proteome</keyword>
<dbReference type="Proteomes" id="UP000499080">
    <property type="component" value="Unassembled WGS sequence"/>
</dbReference>
<dbReference type="EMBL" id="BGPR01002751">
    <property type="protein sequence ID" value="GBM78420.1"/>
    <property type="molecule type" value="Genomic_DNA"/>
</dbReference>
<protein>
    <submittedName>
        <fullName evidence="1">Uncharacterized protein</fullName>
    </submittedName>
</protein>
<evidence type="ECO:0000313" key="2">
    <source>
        <dbReference type="Proteomes" id="UP000499080"/>
    </source>
</evidence>
<organism evidence="1 2">
    <name type="scientific">Araneus ventricosus</name>
    <name type="common">Orbweaver spider</name>
    <name type="synonym">Epeira ventricosa</name>
    <dbReference type="NCBI Taxonomy" id="182803"/>
    <lineage>
        <taxon>Eukaryota</taxon>
        <taxon>Metazoa</taxon>
        <taxon>Ecdysozoa</taxon>
        <taxon>Arthropoda</taxon>
        <taxon>Chelicerata</taxon>
        <taxon>Arachnida</taxon>
        <taxon>Araneae</taxon>
        <taxon>Araneomorphae</taxon>
        <taxon>Entelegynae</taxon>
        <taxon>Araneoidea</taxon>
        <taxon>Araneidae</taxon>
        <taxon>Araneus</taxon>
    </lineage>
</organism>